<dbReference type="RefSeq" id="WP_057769105.1">
    <property type="nucleotide sequence ID" value="NZ_JQAT01000002.1"/>
</dbReference>
<dbReference type="Proteomes" id="UP000051751">
    <property type="component" value="Unassembled WGS sequence"/>
</dbReference>
<proteinExistence type="predicted"/>
<reference evidence="3 4" key="1">
    <citation type="journal article" date="2015" name="Genome Announc.">
        <title>Expanding the biotechnology potential of lactobacilli through comparative genomics of 213 strains and associated genera.</title>
        <authorList>
            <person name="Sun Z."/>
            <person name="Harris H.M."/>
            <person name="McCann A."/>
            <person name="Guo C."/>
            <person name="Argimon S."/>
            <person name="Zhang W."/>
            <person name="Yang X."/>
            <person name="Jeffery I.B."/>
            <person name="Cooney J.C."/>
            <person name="Kagawa T.F."/>
            <person name="Liu W."/>
            <person name="Song Y."/>
            <person name="Salvetti E."/>
            <person name="Wrobel A."/>
            <person name="Rasinkangas P."/>
            <person name="Parkhill J."/>
            <person name="Rea M.C."/>
            <person name="O'Sullivan O."/>
            <person name="Ritari J."/>
            <person name="Douillard F.P."/>
            <person name="Paul Ross R."/>
            <person name="Yang R."/>
            <person name="Briner A.E."/>
            <person name="Felis G.E."/>
            <person name="de Vos W.M."/>
            <person name="Barrangou R."/>
            <person name="Klaenhammer T.R."/>
            <person name="Caufield P.W."/>
            <person name="Cui Y."/>
            <person name="Zhang H."/>
            <person name="O'Toole P.W."/>
        </authorList>
    </citation>
    <scope>NUCLEOTIDE SEQUENCE [LARGE SCALE GENOMIC DNA]</scope>
    <source>
        <strain evidence="1 4">ATCC BAA-66</strain>
        <strain evidence="2 3">DSM 13344</strain>
    </source>
</reference>
<dbReference type="Proteomes" id="UP000051645">
    <property type="component" value="Unassembled WGS sequence"/>
</dbReference>
<gene>
    <name evidence="1" type="ORF">IV38_GL000928</name>
    <name evidence="2" type="ORF">IV40_GL000925</name>
</gene>
<evidence type="ECO:0000313" key="4">
    <source>
        <dbReference type="Proteomes" id="UP000051751"/>
    </source>
</evidence>
<comment type="caution">
    <text evidence="1">The sequence shown here is derived from an EMBL/GenBank/DDBJ whole genome shotgun (WGS) entry which is preliminary data.</text>
</comment>
<sequence length="126" mass="13921">MIQLTQADFTAPVYALTALNGVLNLFLNETYGIIEVTIDTDNAVLVKLPAASYCRFIAEHVKGLHLTALPEQIQTTGEFTIILGTPTLLSHAYQRYAHKNVAPEYIRHPYSVFVMTTSILGINLGE</sequence>
<evidence type="ECO:0000313" key="2">
    <source>
        <dbReference type="EMBL" id="KRN32866.1"/>
    </source>
</evidence>
<accession>A0A0R2FV61</accession>
<keyword evidence="3" id="KW-1185">Reference proteome</keyword>
<dbReference type="EMBL" id="JQAT01000002">
    <property type="protein sequence ID" value="KRN28724.1"/>
    <property type="molecule type" value="Genomic_DNA"/>
</dbReference>
<evidence type="ECO:0000313" key="3">
    <source>
        <dbReference type="Proteomes" id="UP000051645"/>
    </source>
</evidence>
<evidence type="ECO:0000313" key="1">
    <source>
        <dbReference type="EMBL" id="KRN28724.1"/>
    </source>
</evidence>
<organism evidence="1 4">
    <name type="scientific">Lactobacillus selangorensis</name>
    <dbReference type="NCBI Taxonomy" id="81857"/>
    <lineage>
        <taxon>Bacteria</taxon>
        <taxon>Bacillati</taxon>
        <taxon>Bacillota</taxon>
        <taxon>Bacilli</taxon>
        <taxon>Lactobacillales</taxon>
        <taxon>Lactobacillaceae</taxon>
        <taxon>Lactobacillus</taxon>
    </lineage>
</organism>
<dbReference type="AlphaFoldDB" id="A0A0R2FV61"/>
<dbReference type="PATRIC" id="fig|81857.3.peg.931"/>
<dbReference type="EMBL" id="JQAZ01000002">
    <property type="protein sequence ID" value="KRN32866.1"/>
    <property type="molecule type" value="Genomic_DNA"/>
</dbReference>
<protein>
    <submittedName>
        <fullName evidence="1">Uncharacterized protein</fullName>
    </submittedName>
</protein>
<dbReference type="STRING" id="81857.IV38_GL000928"/>
<name>A0A0R2FV61_9LACO</name>